<sequence length="96" mass="11248">MVVEPMKIWIEPEVPLDFKNSLDAADLQSQWDKITTKARWEWIRWIRFTNNPATRQKRIDAACSMLEAGKKRPCCFDLSRCTETHVSKNGVLLRLN</sequence>
<evidence type="ECO:0000313" key="2">
    <source>
        <dbReference type="Proteomes" id="UP000579281"/>
    </source>
</evidence>
<reference evidence="1 2" key="1">
    <citation type="submission" date="2020-08" db="EMBL/GenBank/DDBJ databases">
        <title>Genomic Encyclopedia of Type Strains, Phase IV (KMG-IV): sequencing the most valuable type-strain genomes for metagenomic binning, comparative biology and taxonomic classification.</title>
        <authorList>
            <person name="Goeker M."/>
        </authorList>
    </citation>
    <scope>NUCLEOTIDE SEQUENCE [LARGE SCALE GENOMIC DNA]</scope>
    <source>
        <strain evidence="1 2">DSM 103526</strain>
    </source>
</reference>
<comment type="caution">
    <text evidence="1">The sequence shown here is derived from an EMBL/GenBank/DDBJ whole genome shotgun (WGS) entry which is preliminary data.</text>
</comment>
<dbReference type="Proteomes" id="UP000579281">
    <property type="component" value="Unassembled WGS sequence"/>
</dbReference>
<dbReference type="RefSeq" id="WP_184310422.1">
    <property type="nucleotide sequence ID" value="NZ_JACHEN010000010.1"/>
</dbReference>
<organism evidence="1 2">
    <name type="scientific">Anaerosolibacter carboniphilus</name>
    <dbReference type="NCBI Taxonomy" id="1417629"/>
    <lineage>
        <taxon>Bacteria</taxon>
        <taxon>Bacillati</taxon>
        <taxon>Bacillota</taxon>
        <taxon>Clostridia</taxon>
        <taxon>Peptostreptococcales</taxon>
        <taxon>Thermotaleaceae</taxon>
        <taxon>Anaerosolibacter</taxon>
    </lineage>
</organism>
<dbReference type="EMBL" id="JACHEN010000010">
    <property type="protein sequence ID" value="MBB6215876.1"/>
    <property type="molecule type" value="Genomic_DNA"/>
</dbReference>
<dbReference type="AlphaFoldDB" id="A0A841KQV2"/>
<proteinExistence type="predicted"/>
<evidence type="ECO:0000313" key="1">
    <source>
        <dbReference type="EMBL" id="MBB6215876.1"/>
    </source>
</evidence>
<accession>A0A841KQV2</accession>
<name>A0A841KQV2_9FIRM</name>
<keyword evidence="2" id="KW-1185">Reference proteome</keyword>
<dbReference type="Pfam" id="PF13376">
    <property type="entry name" value="OmdA"/>
    <property type="match status" value="1"/>
</dbReference>
<gene>
    <name evidence="1" type="ORF">HNQ80_001967</name>
</gene>
<protein>
    <submittedName>
        <fullName evidence="1">Uncharacterized protein YdeI (YjbR/CyaY-like superfamily)</fullName>
    </submittedName>
</protein>